<proteinExistence type="predicted"/>
<name>A0AAF0CSY0_9BACT</name>
<keyword evidence="3" id="KW-1185">Reference proteome</keyword>
<dbReference type="EMBL" id="CP119075">
    <property type="protein sequence ID" value="WED67489.1"/>
    <property type="molecule type" value="Genomic_DNA"/>
</dbReference>
<protein>
    <submittedName>
        <fullName evidence="2">Acyl carrier protein</fullName>
    </submittedName>
</protein>
<reference evidence="2" key="1">
    <citation type="submission" date="2023-03" db="EMBL/GenBank/DDBJ databases">
        <title>Lomoglobus Profundus gen. nov., sp. nov., a novel member of the phylum Verrucomicrobia, isolated from deep-marine sediment of South China Sea.</title>
        <authorList>
            <person name="Ahmad T."/>
            <person name="Ishaq S.E."/>
            <person name="Wang F."/>
        </authorList>
    </citation>
    <scope>NUCLEOTIDE SEQUENCE</scope>
    <source>
        <strain evidence="2">LMO-M01</strain>
    </source>
</reference>
<dbReference type="InterPro" id="IPR009081">
    <property type="entry name" value="PP-bd_ACP"/>
</dbReference>
<dbReference type="RefSeq" id="WP_330931644.1">
    <property type="nucleotide sequence ID" value="NZ_CP119075.1"/>
</dbReference>
<dbReference type="Gene3D" id="1.10.1200.10">
    <property type="entry name" value="ACP-like"/>
    <property type="match status" value="1"/>
</dbReference>
<evidence type="ECO:0000313" key="3">
    <source>
        <dbReference type="Proteomes" id="UP001218638"/>
    </source>
</evidence>
<evidence type="ECO:0000313" key="2">
    <source>
        <dbReference type="EMBL" id="WED67489.1"/>
    </source>
</evidence>
<dbReference type="InterPro" id="IPR036736">
    <property type="entry name" value="ACP-like_sf"/>
</dbReference>
<gene>
    <name evidence="2" type="ORF">PXH66_11570</name>
</gene>
<dbReference type="PROSITE" id="PS50075">
    <property type="entry name" value="CARRIER"/>
    <property type="match status" value="1"/>
</dbReference>
<feature type="domain" description="Carrier" evidence="1">
    <location>
        <begin position="36"/>
        <end position="115"/>
    </location>
</feature>
<dbReference type="SUPFAM" id="SSF47336">
    <property type="entry name" value="ACP-like"/>
    <property type="match status" value="1"/>
</dbReference>
<dbReference type="KEGG" id="slom:PXH66_11570"/>
<dbReference type="Proteomes" id="UP001218638">
    <property type="component" value="Chromosome"/>
</dbReference>
<dbReference type="Pfam" id="PF00550">
    <property type="entry name" value="PP-binding"/>
    <property type="match status" value="1"/>
</dbReference>
<evidence type="ECO:0000259" key="1">
    <source>
        <dbReference type="PROSITE" id="PS50075"/>
    </source>
</evidence>
<sequence length="137" mass="15337">MSAPALSNEELRDSLKRCRPEVVAAALAYRDHGDTHLLPLIVTGVIERFVEPDLRPRLRDADDTLRLSEDLGLDSLTMMEIILLTEDVFRINISAEELRGLCTLGQVKTFIACKARGLPLPTAEELLLGNWALRETR</sequence>
<organism evidence="2 3">
    <name type="scientific">Synoicihabitans lomoniglobus</name>
    <dbReference type="NCBI Taxonomy" id="2909285"/>
    <lineage>
        <taxon>Bacteria</taxon>
        <taxon>Pseudomonadati</taxon>
        <taxon>Verrucomicrobiota</taxon>
        <taxon>Opitutia</taxon>
        <taxon>Opitutales</taxon>
        <taxon>Opitutaceae</taxon>
        <taxon>Synoicihabitans</taxon>
    </lineage>
</organism>
<accession>A0AAF0CSY0</accession>
<dbReference type="AlphaFoldDB" id="A0AAF0CSY0"/>